<sequence>MRNTSNQKNIFKIFVFTLGLFMLSCSNSDDGEKESEVNFVQVILNDYESSFAKGGAIAYILQADGTVTSGAIGESEPDVPLEVDMRYAIGSASKTFTAILIYKLIESGDLSLTSTIAEIVPEIVTDKIPGTITVEQLLNHSSGLHHPLPGSDGLFNYVINNPSEEITFETFVSFMDLPDNEPGEIYSYSDANFKVLGLMVEKITGNNFSTQLSQVLLNPLGLSNTYIGTSIAQPNQAFSWVNEESLKDLNRTAVESMGTYTGNIWASPADLAKWFKAIFEEGIINAGSLDTMTTFHPGTRGVTYGAGMFRETLGGKQIYWYSGFTIAYGTYCGYIPSTGDVVVVINNQFNFEEITAVVADLVEQL</sequence>
<dbReference type="EMBL" id="JBHSCL010000004">
    <property type="protein sequence ID" value="MFC4219767.1"/>
    <property type="molecule type" value="Genomic_DNA"/>
</dbReference>
<dbReference type="EC" id="3.-.-.-" evidence="3"/>
<dbReference type="InterPro" id="IPR012338">
    <property type="entry name" value="Beta-lactam/transpept-like"/>
</dbReference>
<reference evidence="4" key="1">
    <citation type="journal article" date="2019" name="Int. J. Syst. Evol. Microbiol.">
        <title>The Global Catalogue of Microorganisms (GCM) 10K type strain sequencing project: providing services to taxonomists for standard genome sequencing and annotation.</title>
        <authorList>
            <consortium name="The Broad Institute Genomics Platform"/>
            <consortium name="The Broad Institute Genome Sequencing Center for Infectious Disease"/>
            <person name="Wu L."/>
            <person name="Ma J."/>
        </authorList>
    </citation>
    <scope>NUCLEOTIDE SEQUENCE [LARGE SCALE GENOMIC DNA]</scope>
    <source>
        <strain evidence="4">CGMCC 1.15774</strain>
    </source>
</reference>
<dbReference type="PANTHER" id="PTHR46825">
    <property type="entry name" value="D-ALANYL-D-ALANINE-CARBOXYPEPTIDASE/ENDOPEPTIDASE AMPH"/>
    <property type="match status" value="1"/>
</dbReference>
<keyword evidence="3" id="KW-0378">Hydrolase</keyword>
<dbReference type="RefSeq" id="WP_379763128.1">
    <property type="nucleotide sequence ID" value="NZ_JBHSCL010000004.1"/>
</dbReference>
<dbReference type="SUPFAM" id="SSF56601">
    <property type="entry name" value="beta-lactamase/transpeptidase-like"/>
    <property type="match status" value="1"/>
</dbReference>
<evidence type="ECO:0000313" key="3">
    <source>
        <dbReference type="EMBL" id="MFC4219767.1"/>
    </source>
</evidence>
<dbReference type="PANTHER" id="PTHR46825:SF7">
    <property type="entry name" value="D-ALANYL-D-ALANINE CARBOXYPEPTIDASE"/>
    <property type="match status" value="1"/>
</dbReference>
<dbReference type="PROSITE" id="PS51257">
    <property type="entry name" value="PROKAR_LIPOPROTEIN"/>
    <property type="match status" value="1"/>
</dbReference>
<comment type="caution">
    <text evidence="3">The sequence shown here is derived from an EMBL/GenBank/DDBJ whole genome shotgun (WGS) entry which is preliminary data.</text>
</comment>
<dbReference type="Proteomes" id="UP001595841">
    <property type="component" value="Unassembled WGS sequence"/>
</dbReference>
<keyword evidence="1" id="KW-0732">Signal</keyword>
<feature type="domain" description="Beta-lactamase-related" evidence="2">
    <location>
        <begin position="54"/>
        <end position="353"/>
    </location>
</feature>
<name>A0ABV8PII3_9FLAO</name>
<evidence type="ECO:0000256" key="1">
    <source>
        <dbReference type="SAM" id="SignalP"/>
    </source>
</evidence>
<evidence type="ECO:0000313" key="4">
    <source>
        <dbReference type="Proteomes" id="UP001595841"/>
    </source>
</evidence>
<dbReference type="InterPro" id="IPR001466">
    <property type="entry name" value="Beta-lactam-related"/>
</dbReference>
<feature type="signal peptide" evidence="1">
    <location>
        <begin position="1"/>
        <end position="27"/>
    </location>
</feature>
<dbReference type="GO" id="GO:0016787">
    <property type="term" value="F:hydrolase activity"/>
    <property type="evidence" value="ECO:0007669"/>
    <property type="project" value="UniProtKB-KW"/>
</dbReference>
<dbReference type="Pfam" id="PF00144">
    <property type="entry name" value="Beta-lactamase"/>
    <property type="match status" value="1"/>
</dbReference>
<feature type="chain" id="PRO_5046791708" evidence="1">
    <location>
        <begin position="28"/>
        <end position="365"/>
    </location>
</feature>
<keyword evidence="4" id="KW-1185">Reference proteome</keyword>
<dbReference type="Gene3D" id="3.40.710.10">
    <property type="entry name" value="DD-peptidase/beta-lactamase superfamily"/>
    <property type="match status" value="1"/>
</dbReference>
<organism evidence="3 4">
    <name type="scientific">Flagellimonas marina</name>
    <dbReference type="NCBI Taxonomy" id="1775168"/>
    <lineage>
        <taxon>Bacteria</taxon>
        <taxon>Pseudomonadati</taxon>
        <taxon>Bacteroidota</taxon>
        <taxon>Flavobacteriia</taxon>
        <taxon>Flavobacteriales</taxon>
        <taxon>Flavobacteriaceae</taxon>
        <taxon>Flagellimonas</taxon>
    </lineage>
</organism>
<protein>
    <submittedName>
        <fullName evidence="3">Serine hydrolase domain-containing protein</fullName>
        <ecNumber evidence="3">3.-.-.-</ecNumber>
    </submittedName>
</protein>
<evidence type="ECO:0000259" key="2">
    <source>
        <dbReference type="Pfam" id="PF00144"/>
    </source>
</evidence>
<accession>A0ABV8PII3</accession>
<dbReference type="InterPro" id="IPR050491">
    <property type="entry name" value="AmpC-like"/>
</dbReference>
<gene>
    <name evidence="3" type="ORF">ACFOWS_06475</name>
</gene>
<proteinExistence type="predicted"/>